<dbReference type="GO" id="GO:0046872">
    <property type="term" value="F:metal ion binding"/>
    <property type="evidence" value="ECO:0007669"/>
    <property type="project" value="UniProtKB-KW"/>
</dbReference>
<name>A0A543FYG0_9PSEU</name>
<evidence type="ECO:0000313" key="6">
    <source>
        <dbReference type="Proteomes" id="UP000319818"/>
    </source>
</evidence>
<feature type="binding site" evidence="3">
    <location>
        <position position="113"/>
    </location>
    <ligand>
        <name>a divalent metal cation</name>
        <dbReference type="ChEBI" id="CHEBI:60240"/>
        <label>1</label>
    </ligand>
</feature>
<dbReference type="PROSITE" id="PS01090">
    <property type="entry name" value="TATD_2"/>
    <property type="match status" value="1"/>
</dbReference>
<proteinExistence type="predicted"/>
<dbReference type="InterPro" id="IPR018228">
    <property type="entry name" value="DNase_TatD-rel_CS"/>
</dbReference>
<dbReference type="RefSeq" id="WP_142105523.1">
    <property type="nucleotide sequence ID" value="NZ_VFPH01000002.1"/>
</dbReference>
<accession>A0A543FYG0</accession>
<feature type="compositionally biased region" description="Basic and acidic residues" evidence="4">
    <location>
        <begin position="1"/>
        <end position="10"/>
    </location>
</feature>
<reference evidence="5 6" key="1">
    <citation type="submission" date="2019-06" db="EMBL/GenBank/DDBJ databases">
        <title>Sequencing the genomes of 1000 actinobacteria strains.</title>
        <authorList>
            <person name="Klenk H.-P."/>
        </authorList>
    </citation>
    <scope>NUCLEOTIDE SEQUENCE [LARGE SCALE GENOMIC DNA]</scope>
    <source>
        <strain evidence="5 6">DSM 45511</strain>
    </source>
</reference>
<sequence>MSGAYGRREPPPPPEPLTSPTVDAHTHLDACGCVSAEDVRAAMDRAAAVGVTRAVTVADDLASARWAVQAAHWDDRVVAAVALHPTRTAALTEDDHAEIERLARDPRVVAVGETGLDYYWDHSPPEAQQESFRRHIDLAKRLGKPLMIHDRDAHDDVLRILREEGTPDTVVFHCFSGDAAMARECADAGYVLSFAGPVTFRNARALREAAVVVPEEQLLVETDAPFLTPHPHRGRANEPYCLPWTVRGLADLREVPEEQLAASAGRNAERVFGLAELPPAAAPATSTGDASRSA</sequence>
<keyword evidence="2" id="KW-0378">Hydrolase</keyword>
<organism evidence="5 6">
    <name type="scientific">Pseudonocardia cypriaca</name>
    <dbReference type="NCBI Taxonomy" id="882449"/>
    <lineage>
        <taxon>Bacteria</taxon>
        <taxon>Bacillati</taxon>
        <taxon>Actinomycetota</taxon>
        <taxon>Actinomycetes</taxon>
        <taxon>Pseudonocardiales</taxon>
        <taxon>Pseudonocardiaceae</taxon>
        <taxon>Pseudonocardia</taxon>
    </lineage>
</organism>
<keyword evidence="6" id="KW-1185">Reference proteome</keyword>
<feature type="binding site" evidence="3">
    <location>
        <position position="149"/>
    </location>
    <ligand>
        <name>a divalent metal cation</name>
        <dbReference type="ChEBI" id="CHEBI:60240"/>
        <label>2</label>
    </ligand>
</feature>
<evidence type="ECO:0000256" key="4">
    <source>
        <dbReference type="SAM" id="MobiDB-lite"/>
    </source>
</evidence>
<dbReference type="GO" id="GO:0004536">
    <property type="term" value="F:DNA nuclease activity"/>
    <property type="evidence" value="ECO:0007669"/>
    <property type="project" value="InterPro"/>
</dbReference>
<dbReference type="GO" id="GO:0016788">
    <property type="term" value="F:hydrolase activity, acting on ester bonds"/>
    <property type="evidence" value="ECO:0007669"/>
    <property type="project" value="InterPro"/>
</dbReference>
<dbReference type="InterPro" id="IPR015991">
    <property type="entry name" value="TatD/YcfH-like"/>
</dbReference>
<feature type="binding site" evidence="3">
    <location>
        <position position="27"/>
    </location>
    <ligand>
        <name>a divalent metal cation</name>
        <dbReference type="ChEBI" id="CHEBI:60240"/>
        <label>1</label>
    </ligand>
</feature>
<dbReference type="EMBL" id="VFPH01000002">
    <property type="protein sequence ID" value="TQM38883.1"/>
    <property type="molecule type" value="Genomic_DNA"/>
</dbReference>
<keyword evidence="1 3" id="KW-0479">Metal-binding</keyword>
<dbReference type="OrthoDB" id="9810005at2"/>
<dbReference type="CDD" id="cd01310">
    <property type="entry name" value="TatD_DNAse"/>
    <property type="match status" value="1"/>
</dbReference>
<dbReference type="PROSITE" id="PS01091">
    <property type="entry name" value="TATD_3"/>
    <property type="match status" value="1"/>
</dbReference>
<dbReference type="Pfam" id="PF01026">
    <property type="entry name" value="TatD_DNase"/>
    <property type="match status" value="1"/>
</dbReference>
<evidence type="ECO:0000313" key="5">
    <source>
        <dbReference type="EMBL" id="TQM38883.1"/>
    </source>
</evidence>
<dbReference type="Proteomes" id="UP000319818">
    <property type="component" value="Unassembled WGS sequence"/>
</dbReference>
<dbReference type="PANTHER" id="PTHR46124">
    <property type="entry name" value="D-AMINOACYL-TRNA DEACYLASE"/>
    <property type="match status" value="1"/>
</dbReference>
<dbReference type="InterPro" id="IPR001130">
    <property type="entry name" value="TatD-like"/>
</dbReference>
<evidence type="ECO:0000256" key="1">
    <source>
        <dbReference type="ARBA" id="ARBA00022723"/>
    </source>
</evidence>
<dbReference type="SUPFAM" id="SSF51556">
    <property type="entry name" value="Metallo-dependent hydrolases"/>
    <property type="match status" value="1"/>
</dbReference>
<dbReference type="InterPro" id="IPR032466">
    <property type="entry name" value="Metal_Hydrolase"/>
</dbReference>
<dbReference type="PANTHER" id="PTHR46124:SF2">
    <property type="entry name" value="D-AMINOACYL-TRNA DEACYLASE"/>
    <property type="match status" value="1"/>
</dbReference>
<evidence type="ECO:0000256" key="3">
    <source>
        <dbReference type="PIRSR" id="PIRSR005902-1"/>
    </source>
</evidence>
<protein>
    <submittedName>
        <fullName evidence="5">TatD DNase family protein</fullName>
    </submittedName>
</protein>
<dbReference type="AlphaFoldDB" id="A0A543FYG0"/>
<dbReference type="GO" id="GO:0005829">
    <property type="term" value="C:cytosol"/>
    <property type="evidence" value="ECO:0007669"/>
    <property type="project" value="TreeGrafter"/>
</dbReference>
<dbReference type="FunFam" id="3.20.20.140:FF:000005">
    <property type="entry name" value="TatD family hydrolase"/>
    <property type="match status" value="1"/>
</dbReference>
<feature type="binding site" evidence="3">
    <location>
        <position position="25"/>
    </location>
    <ligand>
        <name>a divalent metal cation</name>
        <dbReference type="ChEBI" id="CHEBI:60240"/>
        <label>1</label>
    </ligand>
</feature>
<gene>
    <name evidence="5" type="ORF">FB388_6130</name>
</gene>
<dbReference type="NCBIfam" id="TIGR00010">
    <property type="entry name" value="YchF/TatD family DNA exonuclease"/>
    <property type="match status" value="1"/>
</dbReference>
<feature type="region of interest" description="Disordered" evidence="4">
    <location>
        <begin position="1"/>
        <end position="23"/>
    </location>
</feature>
<comment type="caution">
    <text evidence="5">The sequence shown here is derived from an EMBL/GenBank/DDBJ whole genome shotgun (WGS) entry which is preliminary data.</text>
</comment>
<dbReference type="Gene3D" id="3.20.20.140">
    <property type="entry name" value="Metal-dependent hydrolases"/>
    <property type="match status" value="1"/>
</dbReference>
<feature type="binding site" evidence="3">
    <location>
        <position position="223"/>
    </location>
    <ligand>
        <name>a divalent metal cation</name>
        <dbReference type="ChEBI" id="CHEBI:60240"/>
        <label>1</label>
    </ligand>
</feature>
<evidence type="ECO:0000256" key="2">
    <source>
        <dbReference type="ARBA" id="ARBA00022801"/>
    </source>
</evidence>
<feature type="binding site" evidence="3">
    <location>
        <position position="173"/>
    </location>
    <ligand>
        <name>a divalent metal cation</name>
        <dbReference type="ChEBI" id="CHEBI:60240"/>
        <label>2</label>
    </ligand>
</feature>
<dbReference type="PIRSF" id="PIRSF005902">
    <property type="entry name" value="DNase_TatD"/>
    <property type="match status" value="1"/>
</dbReference>